<dbReference type="Pfam" id="PF04055">
    <property type="entry name" value="Radical_SAM"/>
    <property type="match status" value="1"/>
</dbReference>
<sequence>MKKNKISIYIHIPFCESRCHYCDFCSSLLNRENAEKYFSYLEREIKLNENFLREKIIDTVFIGGGTPSSVDEKFIERILKVLSAFEFSENLEVTIESNPNSLTREKAETYFSSGINRISIGAQSFNDDILKKIGRIHKSYDIYKAVENARSAGFRNINLDLMLALPSQKLSDIEKSLEDIKKLDLPHISYYSLILEKGTKLYARHLKSSLAFPSEDEDRKMYHYVVNELEKIGLHQYEISNFAKIGYECRHNLTYWKLKDYISFGLSASSNLCNLRYRNFSDFKNYYEALDKKEKPIEFSETLTKTDRTNEFIMMGLRLKSGIDLDEFDLRFKEDFSKTYKDEIDKNIKLSLIEVKDNKIYLTEKGKDLSNQVELDFFSLRAKK</sequence>
<dbReference type="RefSeq" id="WP_349187474.1">
    <property type="nucleotide sequence ID" value="NZ_JBBNPP010000001.1"/>
</dbReference>
<dbReference type="NCBIfam" id="TIGR00539">
    <property type="entry name" value="hemN_rel"/>
    <property type="match status" value="1"/>
</dbReference>
<keyword evidence="5 9" id="KW-0479">Metal-binding</keyword>
<keyword evidence="9" id="KW-0963">Cytoplasm</keyword>
<dbReference type="InterPro" id="IPR007197">
    <property type="entry name" value="rSAM"/>
</dbReference>
<dbReference type="SMART" id="SM00729">
    <property type="entry name" value="Elp3"/>
    <property type="match status" value="1"/>
</dbReference>
<evidence type="ECO:0000256" key="3">
    <source>
        <dbReference type="ARBA" id="ARBA00022617"/>
    </source>
</evidence>
<comment type="similarity">
    <text evidence="1">Belongs to the anaerobic coproporphyrinogen-III oxidase family. HemW subfamily.</text>
</comment>
<evidence type="ECO:0000313" key="12">
    <source>
        <dbReference type="Proteomes" id="UP001491691"/>
    </source>
</evidence>
<evidence type="ECO:0000256" key="8">
    <source>
        <dbReference type="ARBA" id="ARBA00023186"/>
    </source>
</evidence>
<dbReference type="CDD" id="cd01335">
    <property type="entry name" value="Radical_SAM"/>
    <property type="match status" value="1"/>
</dbReference>
<evidence type="ECO:0000256" key="7">
    <source>
        <dbReference type="ARBA" id="ARBA00023014"/>
    </source>
</evidence>
<comment type="subcellular location">
    <subcellularLocation>
        <location evidence="9">Cytoplasm</location>
    </subcellularLocation>
</comment>
<accession>A0ABV1IY55</accession>
<dbReference type="Pfam" id="PF06969">
    <property type="entry name" value="HemN_C"/>
    <property type="match status" value="1"/>
</dbReference>
<dbReference type="SUPFAM" id="SSF102114">
    <property type="entry name" value="Radical SAM enzymes"/>
    <property type="match status" value="1"/>
</dbReference>
<dbReference type="SFLD" id="SFLDG01065">
    <property type="entry name" value="anaerobic_coproporphyrinogen-I"/>
    <property type="match status" value="1"/>
</dbReference>
<dbReference type="InterPro" id="IPR010723">
    <property type="entry name" value="HemN_C"/>
</dbReference>
<evidence type="ECO:0000256" key="5">
    <source>
        <dbReference type="ARBA" id="ARBA00022723"/>
    </source>
</evidence>
<dbReference type="InterPro" id="IPR034505">
    <property type="entry name" value="Coproporphyrinogen-III_oxidase"/>
</dbReference>
<dbReference type="InterPro" id="IPR006638">
    <property type="entry name" value="Elp3/MiaA/NifB-like_rSAM"/>
</dbReference>
<evidence type="ECO:0000256" key="9">
    <source>
        <dbReference type="RuleBase" id="RU364116"/>
    </source>
</evidence>
<keyword evidence="4 9" id="KW-0949">S-adenosyl-L-methionine</keyword>
<dbReference type="SFLD" id="SFLDS00029">
    <property type="entry name" value="Radical_SAM"/>
    <property type="match status" value="1"/>
</dbReference>
<keyword evidence="7 9" id="KW-0411">Iron-sulfur</keyword>
<keyword evidence="3 9" id="KW-0349">Heme</keyword>
<proteinExistence type="inferred from homology"/>
<evidence type="ECO:0000256" key="4">
    <source>
        <dbReference type="ARBA" id="ARBA00022691"/>
    </source>
</evidence>
<reference evidence="11 12" key="1">
    <citation type="submission" date="2024-04" db="EMBL/GenBank/DDBJ databases">
        <title>Human intestinal bacterial collection.</title>
        <authorList>
            <person name="Pauvert C."/>
            <person name="Hitch T.C.A."/>
            <person name="Clavel T."/>
        </authorList>
    </citation>
    <scope>NUCLEOTIDE SEQUENCE [LARGE SCALE GENOMIC DNA]</scope>
    <source>
        <strain evidence="11 12">CLA-SR-H019</strain>
    </source>
</reference>
<dbReference type="SFLD" id="SFLDF00288">
    <property type="entry name" value="HemN-like__clustered_with_nucl"/>
    <property type="match status" value="1"/>
</dbReference>
<dbReference type="InterPro" id="IPR004559">
    <property type="entry name" value="HemW-like"/>
</dbReference>
<evidence type="ECO:0000256" key="6">
    <source>
        <dbReference type="ARBA" id="ARBA00023004"/>
    </source>
</evidence>
<evidence type="ECO:0000259" key="10">
    <source>
        <dbReference type="PROSITE" id="PS51918"/>
    </source>
</evidence>
<feature type="domain" description="Radical SAM core" evidence="10">
    <location>
        <begin position="1"/>
        <end position="235"/>
    </location>
</feature>
<dbReference type="InterPro" id="IPR013785">
    <property type="entry name" value="Aldolase_TIM"/>
</dbReference>
<evidence type="ECO:0000256" key="2">
    <source>
        <dbReference type="ARBA" id="ARBA00017228"/>
    </source>
</evidence>
<dbReference type="PANTHER" id="PTHR13932">
    <property type="entry name" value="COPROPORPHYRINIGEN III OXIDASE"/>
    <property type="match status" value="1"/>
</dbReference>
<dbReference type="Gene3D" id="3.20.20.70">
    <property type="entry name" value="Aldolase class I"/>
    <property type="match status" value="1"/>
</dbReference>
<gene>
    <name evidence="11" type="primary">hemW</name>
    <name evidence="11" type="ORF">AAA073_00115</name>
</gene>
<name>A0ABV1IY55_9FIRM</name>
<protein>
    <recommendedName>
        <fullName evidence="2 9">Heme chaperone HemW</fullName>
    </recommendedName>
</protein>
<dbReference type="EMBL" id="JBBNPP010000001">
    <property type="protein sequence ID" value="MEQ3345831.1"/>
    <property type="molecule type" value="Genomic_DNA"/>
</dbReference>
<dbReference type="Proteomes" id="UP001491691">
    <property type="component" value="Unassembled WGS sequence"/>
</dbReference>
<keyword evidence="12" id="KW-1185">Reference proteome</keyword>
<evidence type="ECO:0000256" key="1">
    <source>
        <dbReference type="ARBA" id="ARBA00006100"/>
    </source>
</evidence>
<dbReference type="SFLD" id="SFLDF00562">
    <property type="entry name" value="HemN-like__clustered_with_heat"/>
    <property type="match status" value="1"/>
</dbReference>
<dbReference type="PANTHER" id="PTHR13932:SF5">
    <property type="entry name" value="RADICAL S-ADENOSYL METHIONINE DOMAIN-CONTAINING PROTEIN 1, MITOCHONDRIAL"/>
    <property type="match status" value="1"/>
</dbReference>
<comment type="caution">
    <text evidence="11">The sequence shown here is derived from an EMBL/GenBank/DDBJ whole genome shotgun (WGS) entry which is preliminary data.</text>
</comment>
<keyword evidence="8 9" id="KW-0143">Chaperone</keyword>
<dbReference type="InterPro" id="IPR058240">
    <property type="entry name" value="rSAM_sf"/>
</dbReference>
<evidence type="ECO:0000313" key="11">
    <source>
        <dbReference type="EMBL" id="MEQ3345831.1"/>
    </source>
</evidence>
<dbReference type="PROSITE" id="PS51918">
    <property type="entry name" value="RADICAL_SAM"/>
    <property type="match status" value="1"/>
</dbReference>
<keyword evidence="9" id="KW-0004">4Fe-4S</keyword>
<dbReference type="SFLD" id="SFLDG01082">
    <property type="entry name" value="B12-binding_domain_containing"/>
    <property type="match status" value="1"/>
</dbReference>
<keyword evidence="6 9" id="KW-0408">Iron</keyword>
<comment type="function">
    <text evidence="9">Probably acts as a heme chaperone, transferring heme to an unknown acceptor. Binds one molecule of heme per monomer, possibly covalently. Binds 1 [4Fe-4S] cluster. The cluster is coordinated with 3 cysteines and an exchangeable S-adenosyl-L-methionine.</text>
</comment>
<organism evidence="11 12">
    <name type="scientific">Peptoniphilus senegalensis</name>
    <dbReference type="NCBI Taxonomy" id="1465757"/>
    <lineage>
        <taxon>Bacteria</taxon>
        <taxon>Bacillati</taxon>
        <taxon>Bacillota</taxon>
        <taxon>Tissierellia</taxon>
        <taxon>Tissierellales</taxon>
        <taxon>Peptoniphilaceae</taxon>
        <taxon>Peptoniphilus</taxon>
    </lineage>
</organism>